<evidence type="ECO:0000313" key="2">
    <source>
        <dbReference type="EMBL" id="CEM21993.1"/>
    </source>
</evidence>
<proteinExistence type="predicted"/>
<name>A0A0G4G2D2_9ALVE</name>
<gene>
    <name evidence="2" type="ORF">Cvel_19852</name>
</gene>
<dbReference type="EMBL" id="CDMZ01000814">
    <property type="protein sequence ID" value="CEM21993.1"/>
    <property type="molecule type" value="Genomic_DNA"/>
</dbReference>
<feature type="region of interest" description="Disordered" evidence="1">
    <location>
        <begin position="1"/>
        <end position="52"/>
    </location>
</feature>
<accession>A0A0G4G2D2</accession>
<sequence length="122" mass="13147">MKFNEQIAACPGQGVQTSEVDCPEGRHEDPSQPPTPEEEEETKTMAPPDQQFKQLDWITPENHLMDMNATVLDTEGEGQGDSGASTSAQGEVGGAEQASGFLEKKGTSIDQIGPSKLMQRNE</sequence>
<protein>
    <submittedName>
        <fullName evidence="2">Uncharacterized protein</fullName>
    </submittedName>
</protein>
<dbReference type="VEuPathDB" id="CryptoDB:Cvel_19852"/>
<organism evidence="2">
    <name type="scientific">Chromera velia CCMP2878</name>
    <dbReference type="NCBI Taxonomy" id="1169474"/>
    <lineage>
        <taxon>Eukaryota</taxon>
        <taxon>Sar</taxon>
        <taxon>Alveolata</taxon>
        <taxon>Colpodellida</taxon>
        <taxon>Chromeraceae</taxon>
        <taxon>Chromera</taxon>
    </lineage>
</organism>
<dbReference type="AlphaFoldDB" id="A0A0G4G2D2"/>
<feature type="region of interest" description="Disordered" evidence="1">
    <location>
        <begin position="69"/>
        <end position="122"/>
    </location>
</feature>
<evidence type="ECO:0000256" key="1">
    <source>
        <dbReference type="SAM" id="MobiDB-lite"/>
    </source>
</evidence>
<reference evidence="2" key="1">
    <citation type="submission" date="2014-11" db="EMBL/GenBank/DDBJ databases">
        <authorList>
            <person name="Otto D Thomas"/>
            <person name="Naeem Raeece"/>
        </authorList>
    </citation>
    <scope>NUCLEOTIDE SEQUENCE</scope>
</reference>